<proteinExistence type="predicted"/>
<evidence type="ECO:0008006" key="5">
    <source>
        <dbReference type="Google" id="ProtNLM"/>
    </source>
</evidence>
<dbReference type="Gene3D" id="3.40.1350.10">
    <property type="match status" value="1"/>
</dbReference>
<feature type="domain" description="YhcG PDDEXK nuclease" evidence="1">
    <location>
        <begin position="82"/>
        <end position="231"/>
    </location>
</feature>
<dbReference type="InterPro" id="IPR009362">
    <property type="entry name" value="YhcG_C"/>
</dbReference>
<feature type="non-terminal residue" evidence="3">
    <location>
        <position position="1"/>
    </location>
</feature>
<dbReference type="Pfam" id="PF06250">
    <property type="entry name" value="YhcG_C"/>
    <property type="match status" value="1"/>
</dbReference>
<evidence type="ECO:0000313" key="3">
    <source>
        <dbReference type="EMBL" id="ETW92395.1"/>
    </source>
</evidence>
<dbReference type="Pfam" id="PF17761">
    <property type="entry name" value="DUF1016_N"/>
    <property type="match status" value="1"/>
</dbReference>
<dbReference type="InterPro" id="IPR011856">
    <property type="entry name" value="tRNA_endonuc-like_dom_sf"/>
</dbReference>
<dbReference type="PANTHER" id="PTHR30547:SF0">
    <property type="entry name" value="BLR8175 PROTEIN"/>
    <property type="match status" value="1"/>
</dbReference>
<protein>
    <recommendedName>
        <fullName evidence="5">YhcG PDDEXK nuclease domain-containing protein</fullName>
    </recommendedName>
</protein>
<dbReference type="PATRIC" id="fig|1429439.4.peg.8603"/>
<name>W4L403_9BACT</name>
<evidence type="ECO:0000259" key="2">
    <source>
        <dbReference type="Pfam" id="PF17761"/>
    </source>
</evidence>
<gene>
    <name evidence="3" type="ORF">ETSY2_53540</name>
</gene>
<evidence type="ECO:0000259" key="1">
    <source>
        <dbReference type="Pfam" id="PF06250"/>
    </source>
</evidence>
<dbReference type="InterPro" id="IPR053148">
    <property type="entry name" value="PD-DEXK-like_domain"/>
</dbReference>
<dbReference type="AlphaFoldDB" id="W4L403"/>
<sequence length="251" mass="28765">AYPDEQIVQQLVGQIPWGHNVRILDMVKDPEQRKWYINKTIEHGWSRNVLVYHIDSKLYEREGKAITNFAATLPAPQSDLAQQLIKDPYHLDFLDITQDAKERELEQALVSRIRDFLLELGAGFAFVGSQYPLTIDDEEFRIDLLFYHLRLRCFVVIELKTTEFKPEYAGKINFYLAALDDLVKHPDDQPSIGIILCRSKGNAKVHYALQRIASPIGVATHQLPKELAESLPTVEALEQELKTVDIDPEEA</sequence>
<organism evidence="3 4">
    <name type="scientific">Candidatus Entotheonella gemina</name>
    <dbReference type="NCBI Taxonomy" id="1429439"/>
    <lineage>
        <taxon>Bacteria</taxon>
        <taxon>Pseudomonadati</taxon>
        <taxon>Nitrospinota/Tectimicrobiota group</taxon>
        <taxon>Candidatus Tectimicrobiota</taxon>
        <taxon>Candidatus Entotheonellia</taxon>
        <taxon>Candidatus Entotheonellales</taxon>
        <taxon>Candidatus Entotheonellaceae</taxon>
        <taxon>Candidatus Entotheonella</taxon>
    </lineage>
</organism>
<evidence type="ECO:0000313" key="4">
    <source>
        <dbReference type="Proteomes" id="UP000019140"/>
    </source>
</evidence>
<dbReference type="InterPro" id="IPR041527">
    <property type="entry name" value="YhcG_N"/>
</dbReference>
<dbReference type="Proteomes" id="UP000019140">
    <property type="component" value="Unassembled WGS sequence"/>
</dbReference>
<dbReference type="PANTHER" id="PTHR30547">
    <property type="entry name" value="UNCHARACTERIZED PROTEIN YHCG-RELATED"/>
    <property type="match status" value="1"/>
</dbReference>
<accession>W4L403</accession>
<dbReference type="GO" id="GO:0003676">
    <property type="term" value="F:nucleic acid binding"/>
    <property type="evidence" value="ECO:0007669"/>
    <property type="project" value="InterPro"/>
</dbReference>
<comment type="caution">
    <text evidence="3">The sequence shown here is derived from an EMBL/GenBank/DDBJ whole genome shotgun (WGS) entry which is preliminary data.</text>
</comment>
<keyword evidence="4" id="KW-1185">Reference proteome</keyword>
<dbReference type="HOGENOM" id="CLU_1104672_0_0_7"/>
<dbReference type="EMBL" id="AZHX01002926">
    <property type="protein sequence ID" value="ETW92395.1"/>
    <property type="molecule type" value="Genomic_DNA"/>
</dbReference>
<reference evidence="3 4" key="1">
    <citation type="journal article" date="2014" name="Nature">
        <title>An environmental bacterial taxon with a large and distinct metabolic repertoire.</title>
        <authorList>
            <person name="Wilson M.C."/>
            <person name="Mori T."/>
            <person name="Ruckert C."/>
            <person name="Uria A.R."/>
            <person name="Helf M.J."/>
            <person name="Takada K."/>
            <person name="Gernert C."/>
            <person name="Steffens U.A."/>
            <person name="Heycke N."/>
            <person name="Schmitt S."/>
            <person name="Rinke C."/>
            <person name="Helfrich E.J."/>
            <person name="Brachmann A.O."/>
            <person name="Gurgui C."/>
            <person name="Wakimoto T."/>
            <person name="Kracht M."/>
            <person name="Crusemann M."/>
            <person name="Hentschel U."/>
            <person name="Abe I."/>
            <person name="Matsunaga S."/>
            <person name="Kalinowski J."/>
            <person name="Takeyama H."/>
            <person name="Piel J."/>
        </authorList>
    </citation>
    <scope>NUCLEOTIDE SEQUENCE [LARGE SCALE GENOMIC DNA]</scope>
    <source>
        <strain evidence="4">TSY2</strain>
    </source>
</reference>
<feature type="domain" description="YhcG N-terminal" evidence="2">
    <location>
        <begin position="1"/>
        <end position="61"/>
    </location>
</feature>